<accession>A0A939H4J8</accession>
<reference evidence="2" key="1">
    <citation type="submission" date="2021-03" db="EMBL/GenBank/DDBJ databases">
        <title>Proteiniclasticum marinus sp. nov., isolated from tidal flat sediment.</title>
        <authorList>
            <person name="Namirimu T."/>
            <person name="Yang J.-A."/>
            <person name="Yang S.-H."/>
            <person name="Kim Y.-J."/>
            <person name="Kwon K.K."/>
        </authorList>
    </citation>
    <scope>NUCLEOTIDE SEQUENCE</scope>
    <source>
        <strain evidence="2">SCR006</strain>
    </source>
</reference>
<dbReference type="EMBL" id="JAFNJU010000002">
    <property type="protein sequence ID" value="MBO1264039.1"/>
    <property type="molecule type" value="Genomic_DNA"/>
</dbReference>
<sequence>MMERLDEIVEEVVRRLKRYMAEKRVLLLLRDDSDFSRVKDLVQLLEAADYTIVVCSFLLKDVKVLEDPAFRNRAFIRAAIFKEVRYDEFLRGFHGVLISDLHFEECRAYLDLRFMDTIGKIVFETVKENKPVYAISSEMTGVKNPYLKERTNSMKEELSKMKLHLFTEDWHPEGASKTSAEEKQKTEKGKNPGGLREQGEEKVCTHRFITLSDVNTLKASEAMWISPEAKLTMEASDYARRNGIRIRRK</sequence>
<comment type="caution">
    <text evidence="2">The sequence shown here is derived from an EMBL/GenBank/DDBJ whole genome shotgun (WGS) entry which is preliminary data.</text>
</comment>
<proteinExistence type="predicted"/>
<feature type="compositionally biased region" description="Basic and acidic residues" evidence="1">
    <location>
        <begin position="174"/>
        <end position="190"/>
    </location>
</feature>
<evidence type="ECO:0000313" key="2">
    <source>
        <dbReference type="EMBL" id="MBO1264039.1"/>
    </source>
</evidence>
<dbReference type="Proteomes" id="UP000664218">
    <property type="component" value="Unassembled WGS sequence"/>
</dbReference>
<keyword evidence="3" id="KW-1185">Reference proteome</keyword>
<organism evidence="2 3">
    <name type="scientific">Proteiniclasticum aestuarii</name>
    <dbReference type="NCBI Taxonomy" id="2817862"/>
    <lineage>
        <taxon>Bacteria</taxon>
        <taxon>Bacillati</taxon>
        <taxon>Bacillota</taxon>
        <taxon>Clostridia</taxon>
        <taxon>Eubacteriales</taxon>
        <taxon>Clostridiaceae</taxon>
        <taxon>Proteiniclasticum</taxon>
    </lineage>
</organism>
<gene>
    <name evidence="2" type="ORF">J3A84_03145</name>
</gene>
<evidence type="ECO:0000313" key="3">
    <source>
        <dbReference type="Proteomes" id="UP000664218"/>
    </source>
</evidence>
<dbReference type="RefSeq" id="WP_207598561.1">
    <property type="nucleotide sequence ID" value="NZ_JAFNJU010000002.1"/>
</dbReference>
<evidence type="ECO:0000256" key="1">
    <source>
        <dbReference type="SAM" id="MobiDB-lite"/>
    </source>
</evidence>
<name>A0A939H4J8_9CLOT</name>
<feature type="region of interest" description="Disordered" evidence="1">
    <location>
        <begin position="174"/>
        <end position="200"/>
    </location>
</feature>
<protein>
    <submittedName>
        <fullName evidence="2">Uncharacterized protein</fullName>
    </submittedName>
</protein>
<dbReference type="AlphaFoldDB" id="A0A939H4J8"/>